<dbReference type="Pfam" id="PF00271">
    <property type="entry name" value="Helicase_C"/>
    <property type="match status" value="1"/>
</dbReference>
<evidence type="ECO:0000256" key="11">
    <source>
        <dbReference type="ARBA" id="ARBA00023125"/>
    </source>
</evidence>
<evidence type="ECO:0000256" key="3">
    <source>
        <dbReference type="ARBA" id="ARBA00005446"/>
    </source>
</evidence>
<dbReference type="InterPro" id="IPR044876">
    <property type="entry name" value="HRDC_dom_sf"/>
</dbReference>
<keyword evidence="4" id="KW-0479">Metal-binding</keyword>
<evidence type="ECO:0000259" key="19">
    <source>
        <dbReference type="PROSITE" id="PS51192"/>
    </source>
</evidence>
<protein>
    <recommendedName>
        <fullName evidence="16">DNA helicase RecQ</fullName>
        <ecNumber evidence="16">5.6.2.4</ecNumber>
    </recommendedName>
</protein>
<evidence type="ECO:0000259" key="20">
    <source>
        <dbReference type="PROSITE" id="PS51194"/>
    </source>
</evidence>
<dbReference type="FunFam" id="1.10.10.10:FF:000175">
    <property type="entry name" value="ATP-dependent DNA helicase RecQ"/>
    <property type="match status" value="1"/>
</dbReference>
<dbReference type="GO" id="GO:0030894">
    <property type="term" value="C:replisome"/>
    <property type="evidence" value="ECO:0007669"/>
    <property type="project" value="TreeGrafter"/>
</dbReference>
<comment type="cofactor">
    <cofactor evidence="1">
        <name>Mg(2+)</name>
        <dbReference type="ChEBI" id="CHEBI:18420"/>
    </cofactor>
</comment>
<dbReference type="CDD" id="cd18794">
    <property type="entry name" value="SF2_C_RecQ"/>
    <property type="match status" value="1"/>
</dbReference>
<dbReference type="FunFam" id="3.40.50.300:FF:000296">
    <property type="entry name" value="ATP-dependent DNA helicase RecQ"/>
    <property type="match status" value="1"/>
</dbReference>
<keyword evidence="14" id="KW-0413">Isomerase</keyword>
<dbReference type="SUPFAM" id="SSF52540">
    <property type="entry name" value="P-loop containing nucleoside triphosphate hydrolases"/>
    <property type="match status" value="2"/>
</dbReference>
<evidence type="ECO:0000256" key="1">
    <source>
        <dbReference type="ARBA" id="ARBA00001946"/>
    </source>
</evidence>
<dbReference type="GO" id="GO:0005524">
    <property type="term" value="F:ATP binding"/>
    <property type="evidence" value="ECO:0007669"/>
    <property type="project" value="UniProtKB-KW"/>
</dbReference>
<dbReference type="EMBL" id="CP000774">
    <property type="protein sequence ID" value="ABS64600.1"/>
    <property type="molecule type" value="Genomic_DNA"/>
</dbReference>
<dbReference type="InterPro" id="IPR006293">
    <property type="entry name" value="DNA_helicase_ATP-dep_RecQ_bac"/>
</dbReference>
<sequence length="633" mass="69742">MRVHSRATDGSFAARDVSSTESPMPSPINTADKPLPHPEEVLKSIFGLPSFRGEQAEIIRHVVDGGDAVVLLPTGAGKSLCYQIPALCREGVAVVVSPLIALMRDQVEALRQSGVRAAALNSTLTQEEARDIREALTAGELDLLYVTPERLASDGFISFLARVPLALFAIDEAHCISQWGHDFRPEYLQLGRLKERFPDVPRLALTATADPQTRDDLVHRLQLDDARIFSASFDRPNIRYTIVRKDNAKSQLRDFLKAHEGASGIVYCLSRKKVEETADWLTAQGILALPYHAGLDRSIRDKHQDAFLKDEGPVLVATIAFGMGIDKPDVRFVAHLDLPSSIEAYYQETGRAGRDGLPSDAWMAWGMSDVSLRRRMIDEGASPELVKQVERTKLDALLHVCETATCRRQALLAHFGESHAGACGNCDACLTPAEMWDGTEAARKALSAIYRTGQRFGAGHLIDILRGNKTEKVERSQHDDLPTFGVGKDLDQKSWQSVFRQLAARGIISIDHTAYGALKLEESARPVLQGQQPVELRRDPVSKRRQRAAAAASTDPLAYPEEEALFQALRAERLRLAREQGVPPYVIFHDTSLREMARRRPASVEDMTDIPGVGGAKIARYGEAFLAVVAEVA</sequence>
<dbReference type="InterPro" id="IPR010997">
    <property type="entry name" value="HRDC-like_sf"/>
</dbReference>
<keyword evidence="8 21" id="KW-0347">Helicase</keyword>
<keyword evidence="6" id="KW-0227">DNA damage</keyword>
<dbReference type="PANTHER" id="PTHR13710:SF105">
    <property type="entry name" value="ATP-DEPENDENT DNA HELICASE Q1"/>
    <property type="match status" value="1"/>
</dbReference>
<feature type="domain" description="Helicase ATP-binding" evidence="19">
    <location>
        <begin position="59"/>
        <end position="227"/>
    </location>
</feature>
<dbReference type="NCBIfam" id="TIGR00614">
    <property type="entry name" value="recQ_fam"/>
    <property type="match status" value="1"/>
</dbReference>
<dbReference type="PROSITE" id="PS50967">
    <property type="entry name" value="HRDC"/>
    <property type="match status" value="1"/>
</dbReference>
<dbReference type="AlphaFoldDB" id="A7HXG7"/>
<dbReference type="Gene3D" id="1.10.10.10">
    <property type="entry name" value="Winged helix-like DNA-binding domain superfamily/Winged helix DNA-binding domain"/>
    <property type="match status" value="1"/>
</dbReference>
<dbReference type="Pfam" id="PF09382">
    <property type="entry name" value="RQC"/>
    <property type="match status" value="1"/>
</dbReference>
<evidence type="ECO:0000259" key="18">
    <source>
        <dbReference type="PROSITE" id="PS50967"/>
    </source>
</evidence>
<keyword evidence="22" id="KW-1185">Reference proteome</keyword>
<dbReference type="GO" id="GO:0009378">
    <property type="term" value="F:four-way junction helicase activity"/>
    <property type="evidence" value="ECO:0007669"/>
    <property type="project" value="TreeGrafter"/>
</dbReference>
<dbReference type="GO" id="GO:0043138">
    <property type="term" value="F:3'-5' DNA helicase activity"/>
    <property type="evidence" value="ECO:0007669"/>
    <property type="project" value="UniProtKB-EC"/>
</dbReference>
<dbReference type="GO" id="GO:0006281">
    <property type="term" value="P:DNA repair"/>
    <property type="evidence" value="ECO:0007669"/>
    <property type="project" value="UniProtKB-KW"/>
</dbReference>
<proteinExistence type="inferred from homology"/>
<evidence type="ECO:0000256" key="4">
    <source>
        <dbReference type="ARBA" id="ARBA00022723"/>
    </source>
</evidence>
<feature type="domain" description="Helicase C-terminal" evidence="20">
    <location>
        <begin position="251"/>
        <end position="397"/>
    </location>
</feature>
<feature type="region of interest" description="Disordered" evidence="17">
    <location>
        <begin position="1"/>
        <end position="36"/>
    </location>
</feature>
<keyword evidence="5" id="KW-0547">Nucleotide-binding</keyword>
<dbReference type="GO" id="GO:0009432">
    <property type="term" value="P:SOS response"/>
    <property type="evidence" value="ECO:0007669"/>
    <property type="project" value="UniProtKB-UniRule"/>
</dbReference>
<dbReference type="InterPro" id="IPR014001">
    <property type="entry name" value="Helicase_ATP-bd"/>
</dbReference>
<dbReference type="SMART" id="SM00490">
    <property type="entry name" value="HELICc"/>
    <property type="match status" value="1"/>
</dbReference>
<feature type="region of interest" description="Disordered" evidence="17">
    <location>
        <begin position="530"/>
        <end position="554"/>
    </location>
</feature>
<dbReference type="PROSITE" id="PS51194">
    <property type="entry name" value="HELICASE_CTER"/>
    <property type="match status" value="1"/>
</dbReference>
<dbReference type="Gene3D" id="1.10.150.80">
    <property type="entry name" value="HRDC domain"/>
    <property type="match status" value="1"/>
</dbReference>
<evidence type="ECO:0000256" key="5">
    <source>
        <dbReference type="ARBA" id="ARBA00022741"/>
    </source>
</evidence>
<evidence type="ECO:0000256" key="2">
    <source>
        <dbReference type="ARBA" id="ARBA00001947"/>
    </source>
</evidence>
<dbReference type="Pfam" id="PF16124">
    <property type="entry name" value="RecQ_Zn_bind"/>
    <property type="match status" value="1"/>
</dbReference>
<evidence type="ECO:0000313" key="21">
    <source>
        <dbReference type="EMBL" id="ABS64600.1"/>
    </source>
</evidence>
<comment type="cofactor">
    <cofactor evidence="2">
        <name>Zn(2+)</name>
        <dbReference type="ChEBI" id="CHEBI:29105"/>
    </cofactor>
</comment>
<dbReference type="InterPro" id="IPR036388">
    <property type="entry name" value="WH-like_DNA-bd_sf"/>
</dbReference>
<dbReference type="InterPro" id="IPR011545">
    <property type="entry name" value="DEAD/DEAH_box_helicase_dom"/>
</dbReference>
<dbReference type="GO" id="GO:0046872">
    <property type="term" value="F:metal ion binding"/>
    <property type="evidence" value="ECO:0007669"/>
    <property type="project" value="UniProtKB-KW"/>
</dbReference>
<dbReference type="SMART" id="SM00341">
    <property type="entry name" value="HRDC"/>
    <property type="match status" value="1"/>
</dbReference>
<feature type="domain" description="HRDC" evidence="18">
    <location>
        <begin position="559"/>
        <end position="633"/>
    </location>
</feature>
<organism evidence="21 22">
    <name type="scientific">Parvibaculum lavamentivorans (strain DS-1 / DSM 13023 / NCIMB 13966)</name>
    <dbReference type="NCBI Taxonomy" id="402881"/>
    <lineage>
        <taxon>Bacteria</taxon>
        <taxon>Pseudomonadati</taxon>
        <taxon>Pseudomonadota</taxon>
        <taxon>Alphaproteobacteria</taxon>
        <taxon>Hyphomicrobiales</taxon>
        <taxon>Parvibaculaceae</taxon>
        <taxon>Parvibaculum</taxon>
    </lineage>
</organism>
<dbReference type="Pfam" id="PF00570">
    <property type="entry name" value="HRDC"/>
    <property type="match status" value="1"/>
</dbReference>
<comment type="similarity">
    <text evidence="3">Belongs to the helicase family. RecQ subfamily.</text>
</comment>
<dbReference type="InterPro" id="IPR001650">
    <property type="entry name" value="Helicase_C-like"/>
</dbReference>
<dbReference type="Pfam" id="PF00270">
    <property type="entry name" value="DEAD"/>
    <property type="match status" value="1"/>
</dbReference>
<dbReference type="HOGENOM" id="CLU_001103_14_3_5"/>
<dbReference type="InterPro" id="IPR002121">
    <property type="entry name" value="HRDC_dom"/>
</dbReference>
<dbReference type="InterPro" id="IPR018982">
    <property type="entry name" value="RQC_domain"/>
</dbReference>
<reference evidence="21 22" key="1">
    <citation type="journal article" date="2011" name="Stand. Genomic Sci.">
        <title>Complete genome sequence of Parvibaculum lavamentivorans type strain (DS-1(T)).</title>
        <authorList>
            <person name="Schleheck D."/>
            <person name="Weiss M."/>
            <person name="Pitluck S."/>
            <person name="Bruce D."/>
            <person name="Land M.L."/>
            <person name="Han S."/>
            <person name="Saunders E."/>
            <person name="Tapia R."/>
            <person name="Detter C."/>
            <person name="Brettin T."/>
            <person name="Han J."/>
            <person name="Woyke T."/>
            <person name="Goodwin L."/>
            <person name="Pennacchio L."/>
            <person name="Nolan M."/>
            <person name="Cook A.M."/>
            <person name="Kjelleberg S."/>
            <person name="Thomas T."/>
        </authorList>
    </citation>
    <scope>NUCLEOTIDE SEQUENCE [LARGE SCALE GENOMIC DNA]</scope>
    <source>
        <strain evidence="22">DS-1 / DSM 13023 / NCIMB 13966</strain>
    </source>
</reference>
<dbReference type="EC" id="5.6.2.4" evidence="16"/>
<evidence type="ECO:0000256" key="14">
    <source>
        <dbReference type="ARBA" id="ARBA00023235"/>
    </source>
</evidence>
<evidence type="ECO:0000256" key="13">
    <source>
        <dbReference type="ARBA" id="ARBA00023204"/>
    </source>
</evidence>
<dbReference type="SUPFAM" id="SSF47819">
    <property type="entry name" value="HRDC-like"/>
    <property type="match status" value="1"/>
</dbReference>
<evidence type="ECO:0000256" key="17">
    <source>
        <dbReference type="SAM" id="MobiDB-lite"/>
    </source>
</evidence>
<dbReference type="GO" id="GO:0016787">
    <property type="term" value="F:hydrolase activity"/>
    <property type="evidence" value="ECO:0007669"/>
    <property type="project" value="UniProtKB-KW"/>
</dbReference>
<dbReference type="Proteomes" id="UP000006377">
    <property type="component" value="Chromosome"/>
</dbReference>
<keyword evidence="11" id="KW-0238">DNA-binding</keyword>
<dbReference type="SMART" id="SM00487">
    <property type="entry name" value="DEXDc"/>
    <property type="match status" value="1"/>
</dbReference>
<evidence type="ECO:0000256" key="9">
    <source>
        <dbReference type="ARBA" id="ARBA00022833"/>
    </source>
</evidence>
<dbReference type="GO" id="GO:0043590">
    <property type="term" value="C:bacterial nucleoid"/>
    <property type="evidence" value="ECO:0007669"/>
    <property type="project" value="TreeGrafter"/>
</dbReference>
<name>A7HXG7_PARL1</name>
<keyword evidence="9" id="KW-0862">Zinc</keyword>
<evidence type="ECO:0000256" key="16">
    <source>
        <dbReference type="NCBIfam" id="TIGR01389"/>
    </source>
</evidence>
<dbReference type="GO" id="GO:0003677">
    <property type="term" value="F:DNA binding"/>
    <property type="evidence" value="ECO:0007669"/>
    <property type="project" value="UniProtKB-KW"/>
</dbReference>
<evidence type="ECO:0000313" key="22">
    <source>
        <dbReference type="Proteomes" id="UP000006377"/>
    </source>
</evidence>
<dbReference type="InterPro" id="IPR027417">
    <property type="entry name" value="P-loop_NTPase"/>
</dbReference>
<dbReference type="GO" id="GO:0006260">
    <property type="term" value="P:DNA replication"/>
    <property type="evidence" value="ECO:0007669"/>
    <property type="project" value="InterPro"/>
</dbReference>
<dbReference type="FunFam" id="3.40.50.300:FF:000156">
    <property type="entry name" value="ATP-dependent DNA helicase recQ"/>
    <property type="match status" value="1"/>
</dbReference>
<dbReference type="PROSITE" id="PS51192">
    <property type="entry name" value="HELICASE_ATP_BIND_1"/>
    <property type="match status" value="1"/>
</dbReference>
<evidence type="ECO:0000256" key="7">
    <source>
        <dbReference type="ARBA" id="ARBA00022801"/>
    </source>
</evidence>
<keyword evidence="13" id="KW-0234">DNA repair</keyword>
<evidence type="ECO:0000256" key="6">
    <source>
        <dbReference type="ARBA" id="ARBA00022763"/>
    </source>
</evidence>
<dbReference type="PANTHER" id="PTHR13710">
    <property type="entry name" value="DNA HELICASE RECQ FAMILY MEMBER"/>
    <property type="match status" value="1"/>
</dbReference>
<dbReference type="eggNOG" id="COG0514">
    <property type="taxonomic scope" value="Bacteria"/>
</dbReference>
<dbReference type="GO" id="GO:0006310">
    <property type="term" value="P:DNA recombination"/>
    <property type="evidence" value="ECO:0007669"/>
    <property type="project" value="UniProtKB-UniRule"/>
</dbReference>
<dbReference type="RefSeq" id="WP_012111919.1">
    <property type="nucleotide sequence ID" value="NC_009719.1"/>
</dbReference>
<evidence type="ECO:0000256" key="10">
    <source>
        <dbReference type="ARBA" id="ARBA00022840"/>
    </source>
</evidence>
<comment type="catalytic activity">
    <reaction evidence="15">
        <text>Couples ATP hydrolysis with the unwinding of duplex DNA by translocating in the 3'-5' direction.</text>
        <dbReference type="EC" id="5.6.2.4"/>
    </reaction>
</comment>
<keyword evidence="12" id="KW-0233">DNA recombination</keyword>
<dbReference type="InterPro" id="IPR032284">
    <property type="entry name" value="RecQ_Zn-bd"/>
</dbReference>
<keyword evidence="10" id="KW-0067">ATP-binding</keyword>
<dbReference type="NCBIfam" id="TIGR01389">
    <property type="entry name" value="recQ"/>
    <property type="match status" value="1"/>
</dbReference>
<dbReference type="InterPro" id="IPR004589">
    <property type="entry name" value="DNA_helicase_ATP-dep_RecQ"/>
</dbReference>
<dbReference type="GO" id="GO:0005737">
    <property type="term" value="C:cytoplasm"/>
    <property type="evidence" value="ECO:0007669"/>
    <property type="project" value="TreeGrafter"/>
</dbReference>
<evidence type="ECO:0000256" key="12">
    <source>
        <dbReference type="ARBA" id="ARBA00023172"/>
    </source>
</evidence>
<dbReference type="KEGG" id="pla:Plav_2993"/>
<feature type="compositionally biased region" description="Polar residues" evidence="17">
    <location>
        <begin position="17"/>
        <end position="29"/>
    </location>
</feature>
<accession>A7HXG7</accession>
<dbReference type="STRING" id="402881.Plav_2993"/>
<dbReference type="CDD" id="cd17920">
    <property type="entry name" value="DEXHc_RecQ"/>
    <property type="match status" value="1"/>
</dbReference>
<dbReference type="Gene3D" id="3.40.50.300">
    <property type="entry name" value="P-loop containing nucleotide triphosphate hydrolases"/>
    <property type="match status" value="2"/>
</dbReference>
<gene>
    <name evidence="21" type="ordered locus">Plav_2993</name>
</gene>
<keyword evidence="7" id="KW-0378">Hydrolase</keyword>
<dbReference type="SMART" id="SM00956">
    <property type="entry name" value="RQC"/>
    <property type="match status" value="1"/>
</dbReference>
<evidence type="ECO:0000256" key="15">
    <source>
        <dbReference type="ARBA" id="ARBA00034617"/>
    </source>
</evidence>
<evidence type="ECO:0000256" key="8">
    <source>
        <dbReference type="ARBA" id="ARBA00022806"/>
    </source>
</evidence>